<dbReference type="Gene3D" id="3.40.50.1820">
    <property type="entry name" value="alpha/beta hydrolase"/>
    <property type="match status" value="1"/>
</dbReference>
<dbReference type="InterPro" id="IPR010126">
    <property type="entry name" value="Esterase_phb"/>
</dbReference>
<dbReference type="Pfam" id="PF10503">
    <property type="entry name" value="Esterase_PHB"/>
    <property type="match status" value="1"/>
</dbReference>
<proteinExistence type="predicted"/>
<dbReference type="Proteomes" id="UP000285530">
    <property type="component" value="Unassembled WGS sequence"/>
</dbReference>
<dbReference type="GO" id="GO:0005576">
    <property type="term" value="C:extracellular region"/>
    <property type="evidence" value="ECO:0007669"/>
    <property type="project" value="InterPro"/>
</dbReference>
<reference evidence="4 5" key="1">
    <citation type="submission" date="2018-09" db="EMBL/GenBank/DDBJ databases">
        <title>Paracoccus onubensis nov. sp. a moderate halophilic bacterium isolated from Gruta de las Maravillas (Aracena, Spain).</title>
        <authorList>
            <person name="Jurado V."/>
            <person name="Gutierrez-Patricio S."/>
            <person name="Gonzalez-Pimentel J.L."/>
            <person name="Laiz L."/>
            <person name="Saiz-Jimenez C."/>
        </authorList>
    </citation>
    <scope>NUCLEOTIDE SEQUENCE [LARGE SCALE GENOMIC DNA]</scope>
    <source>
        <strain evidence="4 5">DSM 19484</strain>
    </source>
</reference>
<keyword evidence="5" id="KW-1185">Reference proteome</keyword>
<name>A0A418ZU51_9RHOB</name>
<dbReference type="EMBL" id="QZEV01000056">
    <property type="protein sequence ID" value="RJL02378.1"/>
    <property type="molecule type" value="Genomic_DNA"/>
</dbReference>
<evidence type="ECO:0000313" key="5">
    <source>
        <dbReference type="Proteomes" id="UP000285530"/>
    </source>
</evidence>
<evidence type="ECO:0000256" key="2">
    <source>
        <dbReference type="ARBA" id="ARBA00022801"/>
    </source>
</evidence>
<organism evidence="4 5">
    <name type="scientific">Paracoccus aestuarii</name>
    <dbReference type="NCBI Taxonomy" id="453842"/>
    <lineage>
        <taxon>Bacteria</taxon>
        <taxon>Pseudomonadati</taxon>
        <taxon>Pseudomonadota</taxon>
        <taxon>Alphaproteobacteria</taxon>
        <taxon>Rhodobacterales</taxon>
        <taxon>Paracoccaceae</taxon>
        <taxon>Paracoccus</taxon>
    </lineage>
</organism>
<comment type="caution">
    <text evidence="4">The sequence shown here is derived from an EMBL/GenBank/DDBJ whole genome shotgun (WGS) entry which is preliminary data.</text>
</comment>
<dbReference type="PANTHER" id="PTHR43037">
    <property type="entry name" value="UNNAMED PRODUCT-RELATED"/>
    <property type="match status" value="1"/>
</dbReference>
<dbReference type="NCBIfam" id="TIGR01840">
    <property type="entry name" value="esterase_phb"/>
    <property type="match status" value="1"/>
</dbReference>
<feature type="compositionally biased region" description="Low complexity" evidence="3">
    <location>
        <begin position="23"/>
        <end position="56"/>
    </location>
</feature>
<sequence>MSVMARSTTQAITAASKITKAATKTTTCPARKTAAKPAPRARGGAGRFTAGTHAGASGSRTYKLFMPSAAGEEGAALPLLVMLHGCGQTPDDFAKGTRMNLLAEELGVIVLYPAQPRSAHPNRCWNWFRASDQGRDSGEMEVLAGMVRAIQARHPVDPRRIYVAGLSAGASCAMLLAHAYPEIFAAVGCHSGLPINAARDKGSAVLAMKQGWPGTRLVDAIPTIVFHGEEDKVVTPRNGRLVALRALETYRPLATVEKRGAVADGRTYIRTQHRIGRGRPYVEHWLIKGSGHAWSGGSRTGRFVDPSGPDASREMLRFFLKHRNKRRLS</sequence>
<evidence type="ECO:0000256" key="3">
    <source>
        <dbReference type="SAM" id="MobiDB-lite"/>
    </source>
</evidence>
<dbReference type="InterPro" id="IPR050955">
    <property type="entry name" value="Plant_Biomass_Hydrol_Est"/>
</dbReference>
<keyword evidence="2" id="KW-0378">Hydrolase</keyword>
<dbReference type="GO" id="GO:0016787">
    <property type="term" value="F:hydrolase activity"/>
    <property type="evidence" value="ECO:0007669"/>
    <property type="project" value="UniProtKB-KW"/>
</dbReference>
<evidence type="ECO:0000256" key="1">
    <source>
        <dbReference type="ARBA" id="ARBA00022729"/>
    </source>
</evidence>
<feature type="region of interest" description="Disordered" evidence="3">
    <location>
        <begin position="23"/>
        <end position="57"/>
    </location>
</feature>
<evidence type="ECO:0000313" key="4">
    <source>
        <dbReference type="EMBL" id="RJL02378.1"/>
    </source>
</evidence>
<dbReference type="InterPro" id="IPR029058">
    <property type="entry name" value="AB_hydrolase_fold"/>
</dbReference>
<dbReference type="OrthoDB" id="9767239at2"/>
<accession>A0A418ZU51</accession>
<dbReference type="PANTHER" id="PTHR43037:SF1">
    <property type="entry name" value="BLL1128 PROTEIN"/>
    <property type="match status" value="1"/>
</dbReference>
<dbReference type="AlphaFoldDB" id="A0A418ZU51"/>
<dbReference type="SUPFAM" id="SSF53474">
    <property type="entry name" value="alpha/beta-Hydrolases"/>
    <property type="match status" value="1"/>
</dbReference>
<keyword evidence="1" id="KW-0732">Signal</keyword>
<gene>
    <name evidence="4" type="ORF">D3P06_11285</name>
</gene>
<protein>
    <submittedName>
        <fullName evidence="4">PHB depolymerase esterase</fullName>
    </submittedName>
</protein>